<accession>A0ACC0V7S3</accession>
<protein>
    <submittedName>
        <fullName evidence="1">Uncharacterized protein</fullName>
    </submittedName>
</protein>
<keyword evidence="2" id="KW-1185">Reference proteome</keyword>
<sequence length="617" mass="66049">MSGVDVPHLIHEQQMAGPKYPEGFKPPSYHTNGGSNVAGPAGNGSGVGEEGGGNVHNHFYQVQPEDREPPRKSYPPRHMCIYICLVVATIIILMAIAVGAALAVILTNKSNNGELSPPANPSPHDNNLPSVSILTKTTVVKVEVTSTSEPSPVTATMTVTYEPGTSVVTETQIQTYTAEPPPKVETSDANDDDVEDMLSSLLEQRPLVSTQYVTISLSEEHTSTTTSSTTTSSTTSSMTSSTSTTVATSTVTSSASAALSTLSRISALDISSGSRRYIFWQDTDKHLVTSQFGGRRNETYRIVDKITDSGGGEKPAQPKHGTPLAAADDETGALHVFYLGVKDNAIHQLTRLADGDWMATQVLHRGDALRAAPNSALSATWHRSDQFDGTRSRLVALAWQDDHFRVKTVMTEDPTDPDGWSISDLNTRMGVSVGQGARDDRGIAVSSGNLDGETLDRHASLFVAVEGDDAVMLWNCSVGTNGFPLHIERCDWLNDTWSNPSSNIKPISPPLKLEWLTSSTAGRGLPVVHGLLSLNRRGDVLESNWIDPREGLYQRRYGIDDGIVDFAASSDTDVFVATNAQVFEYHIGEGRDAEYVGRVVGGGGGDGGGGNRTGPSW</sequence>
<dbReference type="Proteomes" id="UP001163324">
    <property type="component" value="Chromosome 3"/>
</dbReference>
<dbReference type="EMBL" id="CM047942">
    <property type="protein sequence ID" value="KAI9901904.1"/>
    <property type="molecule type" value="Genomic_DNA"/>
</dbReference>
<gene>
    <name evidence="1" type="ORF">N3K66_003721</name>
</gene>
<proteinExistence type="predicted"/>
<reference evidence="1" key="1">
    <citation type="submission" date="2022-10" db="EMBL/GenBank/DDBJ databases">
        <title>Complete Genome of Trichothecium roseum strain YXFP-22015, a Plant Pathogen Isolated from Citrus.</title>
        <authorList>
            <person name="Wang Y."/>
            <person name="Zhu L."/>
        </authorList>
    </citation>
    <scope>NUCLEOTIDE SEQUENCE</scope>
    <source>
        <strain evidence="1">YXFP-22015</strain>
    </source>
</reference>
<evidence type="ECO:0000313" key="1">
    <source>
        <dbReference type="EMBL" id="KAI9901904.1"/>
    </source>
</evidence>
<evidence type="ECO:0000313" key="2">
    <source>
        <dbReference type="Proteomes" id="UP001163324"/>
    </source>
</evidence>
<name>A0ACC0V7S3_9HYPO</name>
<organism evidence="1 2">
    <name type="scientific">Trichothecium roseum</name>
    <dbReference type="NCBI Taxonomy" id="47278"/>
    <lineage>
        <taxon>Eukaryota</taxon>
        <taxon>Fungi</taxon>
        <taxon>Dikarya</taxon>
        <taxon>Ascomycota</taxon>
        <taxon>Pezizomycotina</taxon>
        <taxon>Sordariomycetes</taxon>
        <taxon>Hypocreomycetidae</taxon>
        <taxon>Hypocreales</taxon>
        <taxon>Hypocreales incertae sedis</taxon>
        <taxon>Trichothecium</taxon>
    </lineage>
</organism>
<comment type="caution">
    <text evidence="1">The sequence shown here is derived from an EMBL/GenBank/DDBJ whole genome shotgun (WGS) entry which is preliminary data.</text>
</comment>